<dbReference type="InterPro" id="IPR036995">
    <property type="entry name" value="MPG_sf"/>
</dbReference>
<keyword evidence="7" id="KW-1185">Reference proteome</keyword>
<dbReference type="InterPro" id="IPR011034">
    <property type="entry name" value="Formyl_transferase-like_C_sf"/>
</dbReference>
<dbReference type="GO" id="GO:0006284">
    <property type="term" value="P:base-excision repair"/>
    <property type="evidence" value="ECO:0007669"/>
    <property type="project" value="InterPro"/>
</dbReference>
<proteinExistence type="inferred from homology"/>
<dbReference type="CDD" id="cd00540">
    <property type="entry name" value="AAG"/>
    <property type="match status" value="1"/>
</dbReference>
<comment type="similarity">
    <text evidence="1 5">Belongs to the DNA glycosylase MPG family.</text>
</comment>
<protein>
    <recommendedName>
        <fullName evidence="5">Putative 3-methyladenine DNA glycosylase</fullName>
        <ecNumber evidence="5">3.2.2.-</ecNumber>
    </recommendedName>
</protein>
<dbReference type="EC" id="3.2.2.-" evidence="5"/>
<dbReference type="AlphaFoldDB" id="A0A4U1BUH6"/>
<dbReference type="Proteomes" id="UP000308181">
    <property type="component" value="Unassembled WGS sequence"/>
</dbReference>
<keyword evidence="4 5" id="KW-0234">DNA repair</keyword>
<evidence type="ECO:0000256" key="3">
    <source>
        <dbReference type="ARBA" id="ARBA00022801"/>
    </source>
</evidence>
<keyword evidence="2 5" id="KW-0227">DNA damage</keyword>
<dbReference type="HAMAP" id="MF_00527">
    <property type="entry name" value="3MGH"/>
    <property type="match status" value="1"/>
</dbReference>
<dbReference type="PANTHER" id="PTHR10429:SF0">
    <property type="entry name" value="DNA-3-METHYLADENINE GLYCOSYLASE"/>
    <property type="match status" value="1"/>
</dbReference>
<dbReference type="Pfam" id="PF02245">
    <property type="entry name" value="Pur_DNA_glyco"/>
    <property type="match status" value="1"/>
</dbReference>
<evidence type="ECO:0000256" key="1">
    <source>
        <dbReference type="ARBA" id="ARBA00009232"/>
    </source>
</evidence>
<reference evidence="6 7" key="1">
    <citation type="submission" date="2019-04" db="EMBL/GenBank/DDBJ databases">
        <title>Pedobacter sp. AR-3-17 sp. nov., isolated from Arctic soil.</title>
        <authorList>
            <person name="Dahal R.H."/>
            <person name="Kim D.-U."/>
        </authorList>
    </citation>
    <scope>NUCLEOTIDE SEQUENCE [LARGE SCALE GENOMIC DNA]</scope>
    <source>
        <strain evidence="6 7">AR-3-17</strain>
    </source>
</reference>
<dbReference type="PANTHER" id="PTHR10429">
    <property type="entry name" value="DNA-3-METHYLADENINE GLYCOSYLASE"/>
    <property type="match status" value="1"/>
</dbReference>
<dbReference type="EMBL" id="SWBP01000006">
    <property type="protein sequence ID" value="TKB95892.1"/>
    <property type="molecule type" value="Genomic_DNA"/>
</dbReference>
<evidence type="ECO:0000256" key="5">
    <source>
        <dbReference type="HAMAP-Rule" id="MF_00527"/>
    </source>
</evidence>
<evidence type="ECO:0000313" key="7">
    <source>
        <dbReference type="Proteomes" id="UP000308181"/>
    </source>
</evidence>
<evidence type="ECO:0000256" key="4">
    <source>
        <dbReference type="ARBA" id="ARBA00023204"/>
    </source>
</evidence>
<evidence type="ECO:0000256" key="2">
    <source>
        <dbReference type="ARBA" id="ARBA00022763"/>
    </source>
</evidence>
<keyword evidence="3 5" id="KW-0378">Hydrolase</keyword>
<dbReference type="NCBIfam" id="TIGR00567">
    <property type="entry name" value="3mg"/>
    <property type="match status" value="1"/>
</dbReference>
<dbReference type="Gene3D" id="3.10.300.10">
    <property type="entry name" value="Methylpurine-DNA glycosylase (MPG)"/>
    <property type="match status" value="1"/>
</dbReference>
<accession>A0A4U1BUH6</accession>
<dbReference type="FunFam" id="3.10.300.10:FF:000001">
    <property type="entry name" value="Putative 3-methyladenine DNA glycosylase"/>
    <property type="match status" value="1"/>
</dbReference>
<organism evidence="6 7">
    <name type="scientific">Pedobacter cryophilus</name>
    <dbReference type="NCBI Taxonomy" id="2571271"/>
    <lineage>
        <taxon>Bacteria</taxon>
        <taxon>Pseudomonadati</taxon>
        <taxon>Bacteroidota</taxon>
        <taxon>Sphingobacteriia</taxon>
        <taxon>Sphingobacteriales</taxon>
        <taxon>Sphingobacteriaceae</taxon>
        <taxon>Pedobacter</taxon>
    </lineage>
</organism>
<dbReference type="GO" id="GO:0003905">
    <property type="term" value="F:alkylbase DNA N-glycosylase activity"/>
    <property type="evidence" value="ECO:0007669"/>
    <property type="project" value="InterPro"/>
</dbReference>
<sequence length="197" mass="21565">MKLPKSFYLREDTLLIAKELIGKFVFTKIDGNLTGGMIVETEAYIGPFDAGSHAFNNRKTPKNATMFEAGGVAYLYICYGIHDMLNVVTGEAGSSHAILIRAFEPMVGIETMQQRRGNVPLKRLAKGPGSLAKALGLNKSFDKERLTGDLIWIEDQGLIITPENIKATGRVGLSCAEPYFSIPWRFCLSGNAFVSKG</sequence>
<dbReference type="GO" id="GO:0003677">
    <property type="term" value="F:DNA binding"/>
    <property type="evidence" value="ECO:0007669"/>
    <property type="project" value="InterPro"/>
</dbReference>
<gene>
    <name evidence="6" type="ORF">FA046_14545</name>
</gene>
<dbReference type="RefSeq" id="WP_136827270.1">
    <property type="nucleotide sequence ID" value="NZ_SWBP01000006.1"/>
</dbReference>
<dbReference type="OrthoDB" id="9794313at2"/>
<dbReference type="SUPFAM" id="SSF50486">
    <property type="entry name" value="FMT C-terminal domain-like"/>
    <property type="match status" value="1"/>
</dbReference>
<evidence type="ECO:0000313" key="6">
    <source>
        <dbReference type="EMBL" id="TKB95892.1"/>
    </source>
</evidence>
<name>A0A4U1BUH6_9SPHI</name>
<comment type="caution">
    <text evidence="6">The sequence shown here is derived from an EMBL/GenBank/DDBJ whole genome shotgun (WGS) entry which is preliminary data.</text>
</comment>
<dbReference type="InterPro" id="IPR003180">
    <property type="entry name" value="MPG"/>
</dbReference>